<evidence type="ECO:0000259" key="7">
    <source>
        <dbReference type="Pfam" id="PF17917"/>
    </source>
</evidence>
<dbReference type="GO" id="GO:0003964">
    <property type="term" value="F:RNA-directed DNA polymerase activity"/>
    <property type="evidence" value="ECO:0007669"/>
    <property type="project" value="UniProtKB-KW"/>
</dbReference>
<dbReference type="Proteomes" id="UP000326396">
    <property type="component" value="Linkage Group LG8"/>
</dbReference>
<dbReference type="Gene3D" id="3.30.70.270">
    <property type="match status" value="1"/>
</dbReference>
<evidence type="ECO:0000256" key="4">
    <source>
        <dbReference type="ARBA" id="ARBA00022759"/>
    </source>
</evidence>
<sequence>MGDTENPNRDSSILRVSGLLQRFIKNFSKIALPLTTLTQKDQKFIWDSQQEEAFQLLKHKLCNAPILALPEGTENFIVFCDASRQGLGCVLMQNNKVIAYASRQLKVHEKNYTTHDLELGAVVFALKIWRHYLYGTKCTVYTDHKSLQHILDQKMLNMRQRRWVELLNDYDCEIRYHPGKANVVADVL</sequence>
<keyword evidence="9" id="KW-1185">Reference proteome</keyword>
<keyword evidence="6" id="KW-0695">RNA-directed DNA polymerase</keyword>
<dbReference type="PANTHER" id="PTHR34072:SF52">
    <property type="entry name" value="RIBONUCLEASE H"/>
    <property type="match status" value="1"/>
</dbReference>
<dbReference type="GO" id="GO:0004519">
    <property type="term" value="F:endonuclease activity"/>
    <property type="evidence" value="ECO:0007669"/>
    <property type="project" value="UniProtKB-KW"/>
</dbReference>
<dbReference type="Pfam" id="PF17917">
    <property type="entry name" value="RT_RNaseH"/>
    <property type="match status" value="1"/>
</dbReference>
<dbReference type="GO" id="GO:0016787">
    <property type="term" value="F:hydrolase activity"/>
    <property type="evidence" value="ECO:0007669"/>
    <property type="project" value="UniProtKB-KW"/>
</dbReference>
<reference evidence="8 9" key="1">
    <citation type="submission" date="2019-05" db="EMBL/GenBank/DDBJ databases">
        <title>Mikania micrantha, genome provides insights into the molecular mechanism of rapid growth.</title>
        <authorList>
            <person name="Liu B."/>
        </authorList>
    </citation>
    <scope>NUCLEOTIDE SEQUENCE [LARGE SCALE GENOMIC DNA]</scope>
    <source>
        <strain evidence="8">NLD-2019</strain>
        <tissue evidence="8">Leaf</tissue>
    </source>
</reference>
<proteinExistence type="predicted"/>
<accession>A0A5N6LW13</accession>
<feature type="domain" description="Reverse transcriptase RNase H-like" evidence="7">
    <location>
        <begin position="73"/>
        <end position="170"/>
    </location>
</feature>
<keyword evidence="2" id="KW-0548">Nucleotidyltransferase</keyword>
<name>A0A5N6LW13_9ASTR</name>
<dbReference type="InterPro" id="IPR043128">
    <property type="entry name" value="Rev_trsase/Diguanyl_cyclase"/>
</dbReference>
<keyword evidence="5" id="KW-0378">Hydrolase</keyword>
<evidence type="ECO:0000256" key="2">
    <source>
        <dbReference type="ARBA" id="ARBA00022695"/>
    </source>
</evidence>
<dbReference type="SUPFAM" id="SSF56672">
    <property type="entry name" value="DNA/RNA polymerases"/>
    <property type="match status" value="1"/>
</dbReference>
<gene>
    <name evidence="8" type="ORF">E3N88_39097</name>
</gene>
<keyword evidence="4" id="KW-0255">Endonuclease</keyword>
<protein>
    <recommendedName>
        <fullName evidence="7">Reverse transcriptase RNase H-like domain-containing protein</fullName>
    </recommendedName>
</protein>
<keyword evidence="1" id="KW-0808">Transferase</keyword>
<dbReference type="PANTHER" id="PTHR34072">
    <property type="entry name" value="ENZYMATIC POLYPROTEIN-RELATED"/>
    <property type="match status" value="1"/>
</dbReference>
<dbReference type="InterPro" id="IPR043502">
    <property type="entry name" value="DNA/RNA_pol_sf"/>
</dbReference>
<dbReference type="FunFam" id="3.10.20.370:FF:000001">
    <property type="entry name" value="Retrovirus-related Pol polyprotein from transposon 17.6-like protein"/>
    <property type="match status" value="1"/>
</dbReference>
<evidence type="ECO:0000256" key="6">
    <source>
        <dbReference type="ARBA" id="ARBA00022918"/>
    </source>
</evidence>
<dbReference type="AlphaFoldDB" id="A0A5N6LW13"/>
<comment type="caution">
    <text evidence="8">The sequence shown here is derived from an EMBL/GenBank/DDBJ whole genome shotgun (WGS) entry which is preliminary data.</text>
</comment>
<evidence type="ECO:0000313" key="9">
    <source>
        <dbReference type="Proteomes" id="UP000326396"/>
    </source>
</evidence>
<dbReference type="CDD" id="cd09274">
    <property type="entry name" value="RNase_HI_RT_Ty3"/>
    <property type="match status" value="1"/>
</dbReference>
<evidence type="ECO:0000256" key="5">
    <source>
        <dbReference type="ARBA" id="ARBA00022801"/>
    </source>
</evidence>
<keyword evidence="3" id="KW-0540">Nuclease</keyword>
<evidence type="ECO:0000256" key="1">
    <source>
        <dbReference type="ARBA" id="ARBA00022679"/>
    </source>
</evidence>
<evidence type="ECO:0000256" key="3">
    <source>
        <dbReference type="ARBA" id="ARBA00022722"/>
    </source>
</evidence>
<organism evidence="8 9">
    <name type="scientific">Mikania micrantha</name>
    <name type="common">bitter vine</name>
    <dbReference type="NCBI Taxonomy" id="192012"/>
    <lineage>
        <taxon>Eukaryota</taxon>
        <taxon>Viridiplantae</taxon>
        <taxon>Streptophyta</taxon>
        <taxon>Embryophyta</taxon>
        <taxon>Tracheophyta</taxon>
        <taxon>Spermatophyta</taxon>
        <taxon>Magnoliopsida</taxon>
        <taxon>eudicotyledons</taxon>
        <taxon>Gunneridae</taxon>
        <taxon>Pentapetalae</taxon>
        <taxon>asterids</taxon>
        <taxon>campanulids</taxon>
        <taxon>Asterales</taxon>
        <taxon>Asteraceae</taxon>
        <taxon>Asteroideae</taxon>
        <taxon>Heliantheae alliance</taxon>
        <taxon>Eupatorieae</taxon>
        <taxon>Mikania</taxon>
    </lineage>
</organism>
<dbReference type="OrthoDB" id="415724at2759"/>
<dbReference type="EMBL" id="SZYD01000018">
    <property type="protein sequence ID" value="KAD2805720.1"/>
    <property type="molecule type" value="Genomic_DNA"/>
</dbReference>
<evidence type="ECO:0000313" key="8">
    <source>
        <dbReference type="EMBL" id="KAD2805720.1"/>
    </source>
</evidence>
<dbReference type="InterPro" id="IPR041373">
    <property type="entry name" value="RT_RNaseH"/>
</dbReference>